<proteinExistence type="predicted"/>
<name>A0A8A4ZJ14_9MICO</name>
<protein>
    <submittedName>
        <fullName evidence="2">DUF58 domain-containing protein</fullName>
    </submittedName>
</protein>
<dbReference type="EMBL" id="CP071868">
    <property type="protein sequence ID" value="QTE31371.1"/>
    <property type="molecule type" value="Genomic_DNA"/>
</dbReference>
<keyword evidence="1" id="KW-0812">Transmembrane</keyword>
<feature type="transmembrane region" description="Helical" evidence="1">
    <location>
        <begin position="12"/>
        <end position="30"/>
    </location>
</feature>
<keyword evidence="3" id="KW-1185">Reference proteome</keyword>
<dbReference type="KEGG" id="psic:J4E96_06710"/>
<accession>A0A8A4ZJ14</accession>
<dbReference type="Proteomes" id="UP000663937">
    <property type="component" value="Chromosome"/>
</dbReference>
<dbReference type="PANTHER" id="PTHR34351">
    <property type="entry name" value="SLR1927 PROTEIN-RELATED"/>
    <property type="match status" value="1"/>
</dbReference>
<evidence type="ECO:0000313" key="2">
    <source>
        <dbReference type="EMBL" id="QTE31371.1"/>
    </source>
</evidence>
<dbReference type="PANTHER" id="PTHR34351:SF1">
    <property type="entry name" value="SLR1927 PROTEIN"/>
    <property type="match status" value="1"/>
</dbReference>
<keyword evidence="1" id="KW-0472">Membrane</keyword>
<gene>
    <name evidence="2" type="ORF">J4E96_06710</name>
</gene>
<reference evidence="2" key="1">
    <citation type="submission" date="2021-03" db="EMBL/GenBank/DDBJ databases">
        <title>Pengzhenrongella sicca gen. nov., sp. nov., a new member of suborder Micrococcineae isolated from High-Arctic tundra soil.</title>
        <authorList>
            <person name="Peng F."/>
        </authorList>
    </citation>
    <scope>NUCLEOTIDE SEQUENCE</scope>
    <source>
        <strain evidence="2">LRZ-2</strain>
    </source>
</reference>
<evidence type="ECO:0000256" key="1">
    <source>
        <dbReference type="SAM" id="Phobius"/>
    </source>
</evidence>
<dbReference type="AlphaFoldDB" id="A0A8A4ZJ14"/>
<organism evidence="2 3">
    <name type="scientific">Pengzhenrongella sicca</name>
    <dbReference type="NCBI Taxonomy" id="2819238"/>
    <lineage>
        <taxon>Bacteria</taxon>
        <taxon>Bacillati</taxon>
        <taxon>Actinomycetota</taxon>
        <taxon>Actinomycetes</taxon>
        <taxon>Micrococcales</taxon>
        <taxon>Pengzhenrongella</taxon>
    </lineage>
</organism>
<sequence length="424" mass="43984">MPGQVRLTARGVGLGLTGIALATVGVGLGSADLTRLGLLGPLVVVAGTAWLVVVDPARGRHPLQVVRTIVPNPVAAGSPASVRVEIRAGSPGGRTRLAELHLGEQAATQVSGGLTLRARVVRAPGLIALTYPIQPTRRGRWPLGPLVVRRTDPFGVAQSRATLGEQAEVAVWPEVVELPLPRGALVGEPDRVALGARSPSTDDAALRDYREGDDLRRVHWASSARRGELLVRSDERAGLRPASVLLDLPADRAGIEWTVALGASMGLALLGAGHPVRLLGGRPGAGGAHIDPTLRLRHLRGGAAGTARVDLLDLTVDLEPATTELAVEEDLLAAAHELTAPGSGSALVFAVVGPLSAAARGSLARVGDFNDSLAVVRVPTSAGVPRREAEHTLAALRRAGWRACAATPGEDLADCWHRLLGTSR</sequence>
<keyword evidence="1" id="KW-1133">Transmembrane helix</keyword>
<evidence type="ECO:0000313" key="3">
    <source>
        <dbReference type="Proteomes" id="UP000663937"/>
    </source>
</evidence>